<feature type="region of interest" description="Disordered" evidence="1">
    <location>
        <begin position="1194"/>
        <end position="1271"/>
    </location>
</feature>
<feature type="region of interest" description="Disordered" evidence="1">
    <location>
        <begin position="974"/>
        <end position="1081"/>
    </location>
</feature>
<dbReference type="InterPro" id="IPR024845">
    <property type="entry name" value="NHS-like"/>
</dbReference>
<feature type="compositionally biased region" description="Low complexity" evidence="1">
    <location>
        <begin position="1019"/>
        <end position="1029"/>
    </location>
</feature>
<protein>
    <submittedName>
        <fullName evidence="3">NHS-like protein 2 isoform X1</fullName>
    </submittedName>
</protein>
<dbReference type="Proteomes" id="UP001652583">
    <property type="component" value="Chromosome X"/>
</dbReference>
<dbReference type="Pfam" id="PF15273">
    <property type="entry name" value="NHS"/>
    <property type="match status" value="2"/>
</dbReference>
<organism evidence="2 3">
    <name type="scientific">Acinonyx jubatus</name>
    <name type="common">Cheetah</name>
    <dbReference type="NCBI Taxonomy" id="32536"/>
    <lineage>
        <taxon>Eukaryota</taxon>
        <taxon>Metazoa</taxon>
        <taxon>Chordata</taxon>
        <taxon>Craniata</taxon>
        <taxon>Vertebrata</taxon>
        <taxon>Euteleostomi</taxon>
        <taxon>Mammalia</taxon>
        <taxon>Eutheria</taxon>
        <taxon>Laurasiatheria</taxon>
        <taxon>Carnivora</taxon>
        <taxon>Feliformia</taxon>
        <taxon>Felidae</taxon>
        <taxon>Felinae</taxon>
        <taxon>Acinonyx</taxon>
    </lineage>
</organism>
<proteinExistence type="predicted"/>
<evidence type="ECO:0000313" key="3">
    <source>
        <dbReference type="RefSeq" id="XP_053058446.1"/>
    </source>
</evidence>
<feature type="region of interest" description="Disordered" evidence="1">
    <location>
        <begin position="262"/>
        <end position="286"/>
    </location>
</feature>
<feature type="compositionally biased region" description="Low complexity" evidence="1">
    <location>
        <begin position="997"/>
        <end position="1008"/>
    </location>
</feature>
<feature type="region of interest" description="Disordered" evidence="1">
    <location>
        <begin position="675"/>
        <end position="694"/>
    </location>
</feature>
<feature type="region of interest" description="Disordered" evidence="1">
    <location>
        <begin position="939"/>
        <end position="960"/>
    </location>
</feature>
<feature type="compositionally biased region" description="Polar residues" evidence="1">
    <location>
        <begin position="1206"/>
        <end position="1222"/>
    </location>
</feature>
<sequence>MPFYRRTVVPQSLCPRNPPQPLTELRDVSHLAALSLLRQLADLCGHSLALLEDLEGHLLALGRRTDSLFRRTVRLRRRLPCRLLGPENDEEELGASHWSNLTRSQRAREPVDAVHTGTECTSVGLILLGGGGRHQTCEEGKLFQDRCLWSSYLIPSGPVVADAAANSGRENATATAHSRSSWRQPVNVFLSSGRPPSVEELLREAQLNLQSLLQEEYEEQYSEARLLGQTFRSADEAPEPTLSPRPQAGRRLEFVLMPTKRQLSEDETTTQGVRAPEASLSLSTTTDKQAAWNSPFPLPILDEKRWPQPCSTHSDIVPINISGQQFDKHASLRHSLFNTETAVNPKSTLRRRRTIIGFSNFSQRDQGHSNSPAGSVACSTTSDIRLSHSVPEGVHGRVAVGQEVHFPNLPSPVLRSPLSDPEETLQVRGGAHPPSMESIGMVYSIPSSCNGPTESTFSASWKGDTFTYMTPSATSQSTQVSENGKNPSSGNVWVSLHTLPPLVPKEAATLFVTCDNPAGCSGSVGYSEHPAQRRQAVERPSKIGLLTSVTSRMETGPGGANKFRERSLSVPTDSGTAEVDYDEEQKAGEACALPHASTSSEGSNSAENIASLRAQQETQHRRQRSKSISLRKAKKKPSPPMRSVSLVKDEPVLLPEGGSALPKDQRPRSLCLSLEHQGHHSSQQDAQGHPAVPTFKDPEGTQFSHHWYLTDWKSGDTYQSLSSSSTATGTTVIECTQVQGSSESLASPSTSRATTPSQLSIEVEAREVSSPGRPAGLMSPSSGYSSQSETPTPTVSMSLTLGHLPPPSGSVRVRPVVPERKSSLPPTSPMEKMSKSRLSFDLPLTSSSNLDLSGMSISIRSKTKVSRHHSDTNFGAKLAQKTSPNQPVMPMVTQSDLRSIRLRSVSKSEPEDDIESPDYTEEAGAEVFTLPERKIKPPIAEKPPVARRPPSLVHKPPSVPEEYPLTSLTLAMTPKSSIQHTRPLPPDVYTVVRKPKSSSPEGRSPGESTAASTLVFTPFASSSGAFFSGTQQPPQGSMEDGGPKVRALPERISLQSHEEAEKKKGKIPPPVPKKPSVLYLPLTPPTAQMEVYGTEPRLSLSPIITLQEEASCPPTSDQLQSPGTRMTSTPEAEGEREASPLGSSTEASTEEKSVISDKTAEWIAEEDDDVFVASRTTEDLFTVIHRSKRKLLGWKEPGEAFAGGSRPSSHSPIKNTADSPISESAASAGSSGSANLDAGRNDDFKALLQKKGSKTTPRSRPSAAELLKTTNPLARRIIAQFSKDCETTDDPST</sequence>
<accession>A0ABM3NG92</accession>
<name>A0ABM3NG92_ACIJB</name>
<keyword evidence="2" id="KW-1185">Reference proteome</keyword>
<reference evidence="3" key="2">
    <citation type="submission" date="2025-08" db="UniProtKB">
        <authorList>
            <consortium name="RefSeq"/>
        </authorList>
    </citation>
    <scope>IDENTIFICATION</scope>
    <source>
        <tissue evidence="3">Blood</tissue>
    </source>
</reference>
<gene>
    <name evidence="3" type="primary">NHSL2</name>
</gene>
<feature type="region of interest" description="Disordered" evidence="1">
    <location>
        <begin position="551"/>
        <end position="578"/>
    </location>
</feature>
<dbReference type="RefSeq" id="XP_053058446.1">
    <property type="nucleotide sequence ID" value="XM_053202471.1"/>
</dbReference>
<evidence type="ECO:0000313" key="2">
    <source>
        <dbReference type="Proteomes" id="UP001652583"/>
    </source>
</evidence>
<dbReference type="PANTHER" id="PTHR23039:SF2">
    <property type="entry name" value="NHS-LIKE PROTEIN 2"/>
    <property type="match status" value="1"/>
</dbReference>
<dbReference type="GeneID" id="106982356"/>
<feature type="compositionally biased region" description="Polar residues" evidence="1">
    <location>
        <begin position="1113"/>
        <end position="1130"/>
    </location>
</feature>
<feature type="region of interest" description="Disordered" evidence="1">
    <location>
        <begin position="613"/>
        <end position="666"/>
    </location>
</feature>
<feature type="compositionally biased region" description="Polar residues" evidence="1">
    <location>
        <begin position="880"/>
        <end position="897"/>
    </location>
</feature>
<feature type="compositionally biased region" description="Basic and acidic residues" evidence="1">
    <location>
        <begin position="1149"/>
        <end position="1160"/>
    </location>
</feature>
<reference evidence="2" key="1">
    <citation type="submission" date="2025-05" db="UniProtKB">
        <authorList>
            <consortium name="RefSeq"/>
        </authorList>
    </citation>
    <scope>NUCLEOTIDE SEQUENCE [LARGE SCALE GENOMIC DNA]</scope>
</reference>
<feature type="region of interest" description="Disordered" evidence="1">
    <location>
        <begin position="1108"/>
        <end position="1160"/>
    </location>
</feature>
<feature type="compositionally biased region" description="Low complexity" evidence="1">
    <location>
        <begin position="744"/>
        <end position="757"/>
    </location>
</feature>
<feature type="region of interest" description="Disordered" evidence="1">
    <location>
        <begin position="409"/>
        <end position="433"/>
    </location>
</feature>
<feature type="compositionally biased region" description="Low complexity" evidence="1">
    <location>
        <begin position="1224"/>
        <end position="1234"/>
    </location>
</feature>
<feature type="compositionally biased region" description="Polar residues" evidence="1">
    <location>
        <begin position="779"/>
        <end position="799"/>
    </location>
</feature>
<feature type="region of interest" description="Disordered" evidence="1">
    <location>
        <begin position="877"/>
        <end position="897"/>
    </location>
</feature>
<dbReference type="PANTHER" id="PTHR23039">
    <property type="entry name" value="NANCE-HORAN SYNDROME PROTEIN"/>
    <property type="match status" value="1"/>
</dbReference>
<dbReference type="Gene3D" id="1.20.5.340">
    <property type="match status" value="1"/>
</dbReference>
<feature type="region of interest" description="Disordered" evidence="1">
    <location>
        <begin position="739"/>
        <end position="835"/>
    </location>
</feature>
<evidence type="ECO:0000256" key="1">
    <source>
        <dbReference type="SAM" id="MobiDB-lite"/>
    </source>
</evidence>
<feature type="compositionally biased region" description="Basic residues" evidence="1">
    <location>
        <begin position="621"/>
        <end position="637"/>
    </location>
</feature>